<evidence type="ECO:0000313" key="3">
    <source>
        <dbReference type="Proteomes" id="UP000198802"/>
    </source>
</evidence>
<feature type="domain" description="DUF5753" evidence="1">
    <location>
        <begin position="56"/>
        <end position="234"/>
    </location>
</feature>
<evidence type="ECO:0000313" key="2">
    <source>
        <dbReference type="EMBL" id="CUU60786.1"/>
    </source>
</evidence>
<accession>A0A0S4R0Q4</accession>
<name>A0A0S4R0Q4_9ACTN</name>
<dbReference type="Proteomes" id="UP000198802">
    <property type="component" value="Unassembled WGS sequence"/>
</dbReference>
<dbReference type="AlphaFoldDB" id="A0A0S4R0Q4"/>
<protein>
    <recommendedName>
        <fullName evidence="1">DUF5753 domain-containing protein</fullName>
    </recommendedName>
</protein>
<gene>
    <name evidence="2" type="ORF">Ga0074812_14732</name>
</gene>
<dbReference type="EMBL" id="FAOZ01000047">
    <property type="protein sequence ID" value="CUU60786.1"/>
    <property type="molecule type" value="Genomic_DNA"/>
</dbReference>
<dbReference type="Pfam" id="PF19054">
    <property type="entry name" value="DUF5753"/>
    <property type="match status" value="1"/>
</dbReference>
<proteinExistence type="predicted"/>
<dbReference type="InterPro" id="IPR043917">
    <property type="entry name" value="DUF5753"/>
</dbReference>
<evidence type="ECO:0000259" key="1">
    <source>
        <dbReference type="Pfam" id="PF19054"/>
    </source>
</evidence>
<reference evidence="3" key="1">
    <citation type="submission" date="2015-11" db="EMBL/GenBank/DDBJ databases">
        <authorList>
            <person name="Varghese N."/>
        </authorList>
    </citation>
    <scope>NUCLEOTIDE SEQUENCE [LARGE SCALE GENOMIC DNA]</scope>
    <source>
        <strain evidence="3">DSM 45899</strain>
    </source>
</reference>
<sequence>MGRSPTTPRDVTDLLELYQVTDPGTVTALTALARQSNERGWWQSWGDLLPDWFGGYIGLETEASAISAYETQLVPGLLQTPGYAAAVLAAGIPRRSESDVARQVQLRTQRQRLLTRDTPPNVWAVLDEAVLRRPIGGTDVLRAQLLHLADQAQLPALTLQVLPFDAGAHPALGTGFTILRFDAGAGDEDVVYIEALDSAIYVERPADVRRYVARMDLIRAIALRPQQSLEMIRKVADDLG</sequence>
<keyword evidence="3" id="KW-1185">Reference proteome</keyword>
<organism evidence="2 3">
    <name type="scientific">Parafrankia irregularis</name>
    <dbReference type="NCBI Taxonomy" id="795642"/>
    <lineage>
        <taxon>Bacteria</taxon>
        <taxon>Bacillati</taxon>
        <taxon>Actinomycetota</taxon>
        <taxon>Actinomycetes</taxon>
        <taxon>Frankiales</taxon>
        <taxon>Frankiaceae</taxon>
        <taxon>Parafrankia</taxon>
    </lineage>
</organism>